<evidence type="ECO:0000313" key="6">
    <source>
        <dbReference type="EMBL" id="QGK68195.1"/>
    </source>
</evidence>
<evidence type="ECO:0000313" key="7">
    <source>
        <dbReference type="Proteomes" id="UP000371041"/>
    </source>
</evidence>
<dbReference type="GO" id="GO:0003700">
    <property type="term" value="F:DNA-binding transcription factor activity"/>
    <property type="evidence" value="ECO:0007669"/>
    <property type="project" value="TreeGrafter"/>
</dbReference>
<evidence type="ECO:0000256" key="1">
    <source>
        <dbReference type="ARBA" id="ARBA00023015"/>
    </source>
</evidence>
<dbReference type="InterPro" id="IPR050707">
    <property type="entry name" value="HTH_MetabolicPath_Reg"/>
</dbReference>
<feature type="domain" description="HTH iclR-type" evidence="4">
    <location>
        <begin position="6"/>
        <end position="67"/>
    </location>
</feature>
<dbReference type="PANTHER" id="PTHR30136:SF24">
    <property type="entry name" value="HTH-TYPE TRANSCRIPTIONAL REPRESSOR ALLR"/>
    <property type="match status" value="1"/>
</dbReference>
<name>A0A5Q3Q9M7_9PSEU</name>
<dbReference type="GO" id="GO:0045892">
    <property type="term" value="P:negative regulation of DNA-templated transcription"/>
    <property type="evidence" value="ECO:0007669"/>
    <property type="project" value="TreeGrafter"/>
</dbReference>
<dbReference type="SMART" id="SM00346">
    <property type="entry name" value="HTH_ICLR"/>
    <property type="match status" value="1"/>
</dbReference>
<feature type="domain" description="IclR-ED" evidence="5">
    <location>
        <begin position="68"/>
        <end position="247"/>
    </location>
</feature>
<protein>
    <submittedName>
        <fullName evidence="6">Helix-turn-helix domain-containing protein</fullName>
    </submittedName>
</protein>
<dbReference type="GO" id="GO:0003677">
    <property type="term" value="F:DNA binding"/>
    <property type="evidence" value="ECO:0007669"/>
    <property type="project" value="UniProtKB-KW"/>
</dbReference>
<sequence length="285" mass="30314">MTSAPHTVTGRAFSILDAFTERAPALTLSELSRRTGLPLTTTHRLVGELTQWGALELDLDGRYRVGLRLYEIASLAPRGPGLRDTALPFLEDLYEATHENVQLAVLDGTEVVYLERISGHRAVNVSSRPGGRLPVHATGVGLALLAHADPDVQERILAQPLKTFTDRTISSPKELRTRLADVRREGYVISDRQIESSTQSIAAPVRGPDSSVIAALSVVVPASDTDPYTLVPAVRAAARGLSRALGNHRQPTSAVSASSVLLSRAAALRTKATATAPTAPTAAKA</sequence>
<keyword evidence="7" id="KW-1185">Reference proteome</keyword>
<dbReference type="Gene3D" id="1.10.10.10">
    <property type="entry name" value="Winged helix-like DNA-binding domain superfamily/Winged helix DNA-binding domain"/>
    <property type="match status" value="1"/>
</dbReference>
<dbReference type="PROSITE" id="PS51077">
    <property type="entry name" value="HTH_ICLR"/>
    <property type="match status" value="1"/>
</dbReference>
<dbReference type="Proteomes" id="UP000371041">
    <property type="component" value="Chromosome"/>
</dbReference>
<dbReference type="InterPro" id="IPR029016">
    <property type="entry name" value="GAF-like_dom_sf"/>
</dbReference>
<gene>
    <name evidence="6" type="ORF">GIY23_00095</name>
</gene>
<evidence type="ECO:0000256" key="3">
    <source>
        <dbReference type="ARBA" id="ARBA00023163"/>
    </source>
</evidence>
<dbReference type="InterPro" id="IPR005471">
    <property type="entry name" value="Tscrpt_reg_IclR_N"/>
</dbReference>
<dbReference type="SUPFAM" id="SSF55781">
    <property type="entry name" value="GAF domain-like"/>
    <property type="match status" value="1"/>
</dbReference>
<proteinExistence type="predicted"/>
<reference evidence="7" key="1">
    <citation type="submission" date="2019-11" db="EMBL/GenBank/DDBJ databases">
        <title>The complete genome sequence of Saccharopolyspora sp. E2A.</title>
        <authorList>
            <person name="Zhang G."/>
        </authorList>
    </citation>
    <scope>NUCLEOTIDE SEQUENCE [LARGE SCALE GENOMIC DNA]</scope>
    <source>
        <strain evidence="7">E2A</strain>
    </source>
</reference>
<keyword evidence="3" id="KW-0804">Transcription</keyword>
<dbReference type="InterPro" id="IPR014757">
    <property type="entry name" value="Tscrpt_reg_IclR_C"/>
</dbReference>
<evidence type="ECO:0000256" key="2">
    <source>
        <dbReference type="ARBA" id="ARBA00023125"/>
    </source>
</evidence>
<evidence type="ECO:0000259" key="5">
    <source>
        <dbReference type="PROSITE" id="PS51078"/>
    </source>
</evidence>
<keyword evidence="1" id="KW-0805">Transcription regulation</keyword>
<dbReference type="AlphaFoldDB" id="A0A5Q3Q9M7"/>
<keyword evidence="2" id="KW-0238">DNA-binding</keyword>
<dbReference type="Gene3D" id="3.30.450.40">
    <property type="match status" value="1"/>
</dbReference>
<dbReference type="KEGG" id="sace:GIY23_00095"/>
<dbReference type="Pfam" id="PF01614">
    <property type="entry name" value="IclR_C"/>
    <property type="match status" value="1"/>
</dbReference>
<evidence type="ECO:0000259" key="4">
    <source>
        <dbReference type="PROSITE" id="PS51077"/>
    </source>
</evidence>
<dbReference type="EMBL" id="CP045929">
    <property type="protein sequence ID" value="QGK68195.1"/>
    <property type="molecule type" value="Genomic_DNA"/>
</dbReference>
<dbReference type="PANTHER" id="PTHR30136">
    <property type="entry name" value="HELIX-TURN-HELIX TRANSCRIPTIONAL REGULATOR, ICLR FAMILY"/>
    <property type="match status" value="1"/>
</dbReference>
<organism evidence="6 7">
    <name type="scientific">Allosaccharopolyspora coralli</name>
    <dbReference type="NCBI Taxonomy" id="2665642"/>
    <lineage>
        <taxon>Bacteria</taxon>
        <taxon>Bacillati</taxon>
        <taxon>Actinomycetota</taxon>
        <taxon>Actinomycetes</taxon>
        <taxon>Pseudonocardiales</taxon>
        <taxon>Pseudonocardiaceae</taxon>
        <taxon>Allosaccharopolyspora</taxon>
    </lineage>
</organism>
<dbReference type="InterPro" id="IPR036390">
    <property type="entry name" value="WH_DNA-bd_sf"/>
</dbReference>
<dbReference type="RefSeq" id="WP_154074804.1">
    <property type="nucleotide sequence ID" value="NZ_CP045929.1"/>
</dbReference>
<dbReference type="InterPro" id="IPR036388">
    <property type="entry name" value="WH-like_DNA-bd_sf"/>
</dbReference>
<dbReference type="PROSITE" id="PS51078">
    <property type="entry name" value="ICLR_ED"/>
    <property type="match status" value="1"/>
</dbReference>
<dbReference type="Pfam" id="PF09339">
    <property type="entry name" value="HTH_IclR"/>
    <property type="match status" value="1"/>
</dbReference>
<dbReference type="SUPFAM" id="SSF46785">
    <property type="entry name" value="Winged helix' DNA-binding domain"/>
    <property type="match status" value="1"/>
</dbReference>
<accession>A0A5Q3Q9M7</accession>